<feature type="domain" description="MHD" evidence="8">
    <location>
        <begin position="596"/>
        <end position="710"/>
    </location>
</feature>
<dbReference type="Gene3D" id="2.60.40.1170">
    <property type="entry name" value="Mu homology domain, subdomain B"/>
    <property type="match status" value="1"/>
</dbReference>
<feature type="compositionally biased region" description="Polar residues" evidence="6">
    <location>
        <begin position="60"/>
        <end position="72"/>
    </location>
</feature>
<feature type="region of interest" description="Disordered" evidence="6">
    <location>
        <begin position="361"/>
        <end position="428"/>
    </location>
</feature>
<evidence type="ECO:0000256" key="1">
    <source>
        <dbReference type="ARBA" id="ARBA00004496"/>
    </source>
</evidence>
<keyword evidence="5" id="KW-0175">Coiled coil</keyword>
<keyword evidence="4" id="KW-0254">Endocytosis</keyword>
<protein>
    <submittedName>
        <fullName evidence="11">PH domain-containing protein</fullName>
    </submittedName>
</protein>
<evidence type="ECO:0000259" key="7">
    <source>
        <dbReference type="PROSITE" id="PS51070"/>
    </source>
</evidence>
<evidence type="ECO:0000313" key="9">
    <source>
        <dbReference type="EMBL" id="VDO33196.1"/>
    </source>
</evidence>
<keyword evidence="3" id="KW-0963">Cytoplasm</keyword>
<proteinExistence type="inferred from homology"/>
<evidence type="ECO:0000313" key="11">
    <source>
        <dbReference type="WBParaSite" id="OFLC_0000249601-mRNA-1"/>
    </source>
</evidence>
<evidence type="ECO:0000256" key="2">
    <source>
        <dbReference type="ARBA" id="ARBA00005579"/>
    </source>
</evidence>
<dbReference type="GO" id="GO:0005737">
    <property type="term" value="C:cytoplasm"/>
    <property type="evidence" value="ECO:0007669"/>
    <property type="project" value="UniProtKB-SubCell"/>
</dbReference>
<dbReference type="AlphaFoldDB" id="A0A183H4T7"/>
<feature type="compositionally biased region" description="Polar residues" evidence="6">
    <location>
        <begin position="366"/>
        <end position="379"/>
    </location>
</feature>
<feature type="compositionally biased region" description="Low complexity" evidence="6">
    <location>
        <begin position="14"/>
        <end position="26"/>
    </location>
</feature>
<evidence type="ECO:0000256" key="6">
    <source>
        <dbReference type="SAM" id="MobiDB-lite"/>
    </source>
</evidence>
<evidence type="ECO:0000256" key="4">
    <source>
        <dbReference type="ARBA" id="ARBA00022583"/>
    </source>
</evidence>
<dbReference type="EMBL" id="UZAJ01001446">
    <property type="protein sequence ID" value="VDO33196.1"/>
    <property type="molecule type" value="Genomic_DNA"/>
</dbReference>
<feature type="coiled-coil region" evidence="5">
    <location>
        <begin position="94"/>
        <end position="121"/>
    </location>
</feature>
<name>A0A183H4T7_9BILA</name>
<dbReference type="WBParaSite" id="OFLC_0000249601-mRNA-1">
    <property type="protein sequence ID" value="OFLC_0000249601-mRNA-1"/>
    <property type="gene ID" value="OFLC_0000249601"/>
</dbReference>
<feature type="compositionally biased region" description="Acidic residues" evidence="6">
    <location>
        <begin position="385"/>
        <end position="395"/>
    </location>
</feature>
<feature type="compositionally biased region" description="Basic residues" evidence="6">
    <location>
        <begin position="156"/>
        <end position="166"/>
    </location>
</feature>
<dbReference type="InterPro" id="IPR050431">
    <property type="entry name" value="Adaptor_comp_med_subunit"/>
</dbReference>
<feature type="compositionally biased region" description="Pro residues" evidence="6">
    <location>
        <begin position="50"/>
        <end position="59"/>
    </location>
</feature>
<feature type="region of interest" description="Disordered" evidence="6">
    <location>
        <begin position="14"/>
        <end position="85"/>
    </location>
</feature>
<dbReference type="GO" id="GO:0006897">
    <property type="term" value="P:endocytosis"/>
    <property type="evidence" value="ECO:0007669"/>
    <property type="project" value="UniProtKB-KW"/>
</dbReference>
<evidence type="ECO:0000259" key="8">
    <source>
        <dbReference type="PROSITE" id="PS51072"/>
    </source>
</evidence>
<accession>A0A183H4T7</accession>
<sequence length="710" mass="80111">MNFRNLFFFFLSRDTGNESSNNAGNAEEIKRKPPLRPAPPSPSVERAIPPTRPTLPPSPNLKQSNEPSLYQQLSSKLMESESEEDAWTQFKKMTEKATTAVKSTEEKLKELEKTTAAKDLKDESYLAEIGGSQTYLPEQAYKQTREQGSKAISAKEKKKMKHGKSKKMPEPELTLEQEDDMDRAAMELAKKMAATRIDMQNWKPPAKQQGQSVPDEKANESPDENLVVAPTKSTRDDVVDKETSNILKESNGVTTFNQESNNRAWTGFDDSQPAELPPSESGFFTNVSAAAVSPDKAFGDSTAVSGGVDALIKENLIDEDYDPFNVCSADDLVKEAKARVAAAIAAEETQEDINFFATKVNEQKSDISSPTQEGGSPASSRPAGFDDEFRVEDDAISTPSPLYDEDDNFQDDAISTPSPLYDEDDSQPLTDFPAKFTGDGWEMMIRYPIKKKIMSDRYWKPCYVRLRDSTLFLFNSKTEQKPFMEVLLQATYSLSDPTLQAYDVYGKIHTVKLQYVSYKERVGIRPGTQMNAGQISRLVEGHVTKYGLPLEHSAQCTVLLKFGSLNAAELFIFVATVEDILFRCVAVRNNAPLYKQDEVQIHCYDEYAAYVDKFNILRDQKARVRLFCLAFVSGSPILEIGLNDRRRQGKEIVRRKDILPMYTERWIRFENLEFHNTVEQEAFEKEKVIRLSPPDGCFFEVSFNVPVFIR</sequence>
<dbReference type="Pfam" id="PF00928">
    <property type="entry name" value="Adap_comp_sub"/>
    <property type="match status" value="1"/>
</dbReference>
<organism evidence="11">
    <name type="scientific">Onchocerca flexuosa</name>
    <dbReference type="NCBI Taxonomy" id="387005"/>
    <lineage>
        <taxon>Eukaryota</taxon>
        <taxon>Metazoa</taxon>
        <taxon>Ecdysozoa</taxon>
        <taxon>Nematoda</taxon>
        <taxon>Chromadorea</taxon>
        <taxon>Rhabditida</taxon>
        <taxon>Spirurina</taxon>
        <taxon>Spiruromorpha</taxon>
        <taxon>Filarioidea</taxon>
        <taxon>Onchocercidae</taxon>
        <taxon>Onchocerca</taxon>
    </lineage>
</organism>
<dbReference type="InterPro" id="IPR012320">
    <property type="entry name" value="SHD_dom"/>
</dbReference>
<gene>
    <name evidence="9" type="ORF">OFLC_LOCUS2497</name>
</gene>
<dbReference type="STRING" id="387005.A0A183H4T7"/>
<feature type="region of interest" description="Disordered" evidence="6">
    <location>
        <begin position="137"/>
        <end position="179"/>
    </location>
</feature>
<keyword evidence="10" id="KW-1185">Reference proteome</keyword>
<feature type="compositionally biased region" description="Polar residues" evidence="6">
    <location>
        <begin position="244"/>
        <end position="264"/>
    </location>
</feature>
<evidence type="ECO:0000256" key="5">
    <source>
        <dbReference type="SAM" id="Coils"/>
    </source>
</evidence>
<dbReference type="InterPro" id="IPR028565">
    <property type="entry name" value="MHD"/>
</dbReference>
<evidence type="ECO:0000256" key="3">
    <source>
        <dbReference type="ARBA" id="ARBA00022490"/>
    </source>
</evidence>
<comment type="similarity">
    <text evidence="2">Belongs to the Stoned B family.</text>
</comment>
<dbReference type="PROSITE" id="PS51072">
    <property type="entry name" value="MHD"/>
    <property type="match status" value="1"/>
</dbReference>
<dbReference type="PROSITE" id="PS51070">
    <property type="entry name" value="SHD"/>
    <property type="match status" value="1"/>
</dbReference>
<comment type="subcellular location">
    <subcellularLocation>
        <location evidence="1">Cytoplasm</location>
    </subcellularLocation>
</comment>
<evidence type="ECO:0000313" key="10">
    <source>
        <dbReference type="Proteomes" id="UP000267606"/>
    </source>
</evidence>
<reference evidence="11" key="1">
    <citation type="submission" date="2016-06" db="UniProtKB">
        <authorList>
            <consortium name="WormBaseParasite"/>
        </authorList>
    </citation>
    <scope>IDENTIFICATION</scope>
</reference>
<feature type="domain" description="SHD" evidence="7">
    <location>
        <begin position="440"/>
        <end position="592"/>
    </location>
</feature>
<reference evidence="9 10" key="2">
    <citation type="submission" date="2018-11" db="EMBL/GenBank/DDBJ databases">
        <authorList>
            <consortium name="Pathogen Informatics"/>
        </authorList>
    </citation>
    <scope>NUCLEOTIDE SEQUENCE [LARGE SCALE GENOMIC DNA]</scope>
</reference>
<feature type="compositionally biased region" description="Basic and acidic residues" evidence="6">
    <location>
        <begin position="233"/>
        <end position="243"/>
    </location>
</feature>
<dbReference type="Proteomes" id="UP000267606">
    <property type="component" value="Unassembled WGS sequence"/>
</dbReference>
<dbReference type="PANTHER" id="PTHR10529">
    <property type="entry name" value="AP COMPLEX SUBUNIT MU"/>
    <property type="match status" value="1"/>
</dbReference>
<dbReference type="InterPro" id="IPR036168">
    <property type="entry name" value="AP2_Mu_C_sf"/>
</dbReference>
<feature type="region of interest" description="Disordered" evidence="6">
    <location>
        <begin position="195"/>
        <end position="281"/>
    </location>
</feature>
<dbReference type="SUPFAM" id="SSF49447">
    <property type="entry name" value="Second domain of Mu2 adaptin subunit (ap50) of ap2 adaptor"/>
    <property type="match status" value="1"/>
</dbReference>